<dbReference type="SUPFAM" id="SSF56672">
    <property type="entry name" value="DNA/RNA polymerases"/>
    <property type="match status" value="1"/>
</dbReference>
<protein>
    <submittedName>
        <fullName evidence="3">HNH endonuclease</fullName>
    </submittedName>
</protein>
<reference evidence="3" key="1">
    <citation type="submission" date="2020-10" db="EMBL/GenBank/DDBJ databases">
        <title>Connecting structure to function with the recovery of over 1000 high-quality activated sludge metagenome-assembled genomes encoding full-length rRNA genes using long-read sequencing.</title>
        <authorList>
            <person name="Singleton C.M."/>
            <person name="Petriglieri F."/>
            <person name="Kristensen J.M."/>
            <person name="Kirkegaard R.H."/>
            <person name="Michaelsen T.Y."/>
            <person name="Andersen M.H."/>
            <person name="Karst S.M."/>
            <person name="Dueholm M.S."/>
            <person name="Nielsen P.H."/>
            <person name="Albertsen M."/>
        </authorList>
    </citation>
    <scope>NUCLEOTIDE SEQUENCE</scope>
    <source>
        <strain evidence="3">Bjer_18-Q3-R1-45_BAT3C.347</strain>
    </source>
</reference>
<dbReference type="Proteomes" id="UP000807785">
    <property type="component" value="Unassembled WGS sequence"/>
</dbReference>
<comment type="caution">
    <text evidence="3">The sequence shown here is derived from an EMBL/GenBank/DDBJ whole genome shotgun (WGS) entry which is preliminary data.</text>
</comment>
<dbReference type="InterPro" id="IPR000477">
    <property type="entry name" value="RT_dom"/>
</dbReference>
<dbReference type="EMBL" id="JADJEV010000001">
    <property type="protein sequence ID" value="MBK6971944.1"/>
    <property type="molecule type" value="Genomic_DNA"/>
</dbReference>
<name>A0A9D7E0J8_9PROT</name>
<gene>
    <name evidence="3" type="ORF">IPH26_02885</name>
</gene>
<proteinExistence type="inferred from homology"/>
<organism evidence="3 4">
    <name type="scientific">Candidatus Methylophosphatis roskildensis</name>
    <dbReference type="NCBI Taxonomy" id="2899263"/>
    <lineage>
        <taxon>Bacteria</taxon>
        <taxon>Pseudomonadati</taxon>
        <taxon>Pseudomonadota</taxon>
        <taxon>Betaproteobacteria</taxon>
        <taxon>Nitrosomonadales</taxon>
        <taxon>Sterolibacteriaceae</taxon>
        <taxon>Candidatus Methylophosphatis</taxon>
    </lineage>
</organism>
<comment type="similarity">
    <text evidence="1">Belongs to the bacterial reverse transcriptase family.</text>
</comment>
<dbReference type="CDD" id="cd00085">
    <property type="entry name" value="HNHc"/>
    <property type="match status" value="1"/>
</dbReference>
<dbReference type="Pfam" id="PF00078">
    <property type="entry name" value="RVT_1"/>
    <property type="match status" value="1"/>
</dbReference>
<dbReference type="Gene3D" id="1.10.30.50">
    <property type="match status" value="1"/>
</dbReference>
<sequence>MRRCDAHPTSATWGARCGNSARRVLRGGTGTRGQTSRPVSTHHHISHDWLVSNVPLDREILRKWLKAGYIETGRLFPTEAGTPQGGIISPTLANCALDGLEAVLEARFGSKGNHKAGKTKVNFVRYADDFVITGSSQELLENEVKPLVAAFLATRGLELSPEKTRITHVAEGFDFLGQTVRKFKEAIPITPSKKNVQAFMAKVKSIFAAQKTAPQEALIFLLNPVIRGWANYHREVSASQTFAKIDAWLWQKTWQWAKRRHPNKSAGWTKAKYFGTIGARHWVFGARTTDSEGRRVTRALVKASDTKIRRRAKIKGAANPFDPQWETYFEDRLGLKMQGSLSGRQKLLHLWWCQNKRCELCDQLITSETGWHLHHRIPREQGGDDRLRNLVLLHPNCHRQIHANGFKLRTGPF</sequence>
<dbReference type="PANTHER" id="PTHR34047:SF8">
    <property type="entry name" value="PROTEIN YKFC"/>
    <property type="match status" value="1"/>
</dbReference>
<keyword evidence="3" id="KW-0255">Endonuclease</keyword>
<dbReference type="InterPro" id="IPR043502">
    <property type="entry name" value="DNA/RNA_pol_sf"/>
</dbReference>
<dbReference type="GO" id="GO:0004519">
    <property type="term" value="F:endonuclease activity"/>
    <property type="evidence" value="ECO:0007669"/>
    <property type="project" value="UniProtKB-KW"/>
</dbReference>
<evidence type="ECO:0000313" key="4">
    <source>
        <dbReference type="Proteomes" id="UP000807785"/>
    </source>
</evidence>
<dbReference type="InterPro" id="IPR013597">
    <property type="entry name" value="Mat_intron_G2"/>
</dbReference>
<feature type="domain" description="Reverse transcriptase" evidence="2">
    <location>
        <begin position="1"/>
        <end position="180"/>
    </location>
</feature>
<dbReference type="InterPro" id="IPR051083">
    <property type="entry name" value="GrpII_Intron_Splice-Mob/Def"/>
</dbReference>
<accession>A0A9D7E0J8</accession>
<keyword evidence="3" id="KW-0378">Hydrolase</keyword>
<dbReference type="GO" id="GO:0008270">
    <property type="term" value="F:zinc ion binding"/>
    <property type="evidence" value="ECO:0007669"/>
    <property type="project" value="InterPro"/>
</dbReference>
<keyword evidence="3" id="KW-0540">Nuclease</keyword>
<dbReference type="SMART" id="SM00507">
    <property type="entry name" value="HNHc"/>
    <property type="match status" value="1"/>
</dbReference>
<dbReference type="InterPro" id="IPR003615">
    <property type="entry name" value="HNH_nuc"/>
</dbReference>
<dbReference type="PANTHER" id="PTHR34047">
    <property type="entry name" value="NUCLEAR INTRON MATURASE 1, MITOCHONDRIAL-RELATED"/>
    <property type="match status" value="1"/>
</dbReference>
<evidence type="ECO:0000259" key="2">
    <source>
        <dbReference type="PROSITE" id="PS50878"/>
    </source>
</evidence>
<dbReference type="InterPro" id="IPR002711">
    <property type="entry name" value="HNH"/>
</dbReference>
<evidence type="ECO:0000313" key="3">
    <source>
        <dbReference type="EMBL" id="MBK6971944.1"/>
    </source>
</evidence>
<dbReference type="Pfam" id="PF01844">
    <property type="entry name" value="HNH"/>
    <property type="match status" value="1"/>
</dbReference>
<dbReference type="CDD" id="cd01651">
    <property type="entry name" value="RT_G2_intron"/>
    <property type="match status" value="1"/>
</dbReference>
<dbReference type="Pfam" id="PF08388">
    <property type="entry name" value="GIIM"/>
    <property type="match status" value="1"/>
</dbReference>
<dbReference type="AlphaFoldDB" id="A0A9D7E0J8"/>
<dbReference type="PROSITE" id="PS50878">
    <property type="entry name" value="RT_POL"/>
    <property type="match status" value="1"/>
</dbReference>
<evidence type="ECO:0000256" key="1">
    <source>
        <dbReference type="ARBA" id="ARBA00034120"/>
    </source>
</evidence>
<dbReference type="GO" id="GO:0003676">
    <property type="term" value="F:nucleic acid binding"/>
    <property type="evidence" value="ECO:0007669"/>
    <property type="project" value="InterPro"/>
</dbReference>